<dbReference type="KEGG" id="ssao:94301400"/>
<comment type="caution">
    <text evidence="1">The sequence shown here is derived from an EMBL/GenBank/DDBJ whole genome shotgun (WGS) entry which is preliminary data.</text>
</comment>
<dbReference type="Proteomes" id="UP000018208">
    <property type="component" value="Unassembled WGS sequence"/>
</dbReference>
<dbReference type="GeneID" id="94301400"/>
<dbReference type="EMBL" id="AUWU02000007">
    <property type="protein sequence ID" value="KAH0571082.1"/>
    <property type="molecule type" value="Genomic_DNA"/>
</dbReference>
<protein>
    <submittedName>
        <fullName evidence="1">Uncharacterized protein</fullName>
    </submittedName>
</protein>
<accession>A0A9P8RVQ9</accession>
<gene>
    <name evidence="1" type="ORF">SS50377_27377</name>
</gene>
<organism evidence="1 2">
    <name type="scientific">Spironucleus salmonicida</name>
    <dbReference type="NCBI Taxonomy" id="348837"/>
    <lineage>
        <taxon>Eukaryota</taxon>
        <taxon>Metamonada</taxon>
        <taxon>Diplomonadida</taxon>
        <taxon>Hexamitidae</taxon>
        <taxon>Hexamitinae</taxon>
        <taxon>Spironucleus</taxon>
    </lineage>
</organism>
<sequence length="110" mass="12885">MNETVKQFATLLCNPSKDDRAKFIDLYIAIRANYDARQKDISSQFEKINLLRSQLAQNQQHDNLDCKTFQTFPSDKITSLTTEERGLLTQKFEQQKELETQISKIIQRTK</sequence>
<evidence type="ECO:0000313" key="1">
    <source>
        <dbReference type="EMBL" id="KAH0571082.1"/>
    </source>
</evidence>
<name>A0A9P8RVQ9_9EUKA</name>
<proteinExistence type="predicted"/>
<keyword evidence="2" id="KW-1185">Reference proteome</keyword>
<dbReference type="RefSeq" id="XP_067761855.1">
    <property type="nucleotide sequence ID" value="XM_067911168.1"/>
</dbReference>
<evidence type="ECO:0000313" key="2">
    <source>
        <dbReference type="Proteomes" id="UP000018208"/>
    </source>
</evidence>
<dbReference type="AlphaFoldDB" id="A0A9P8RVQ9"/>
<reference evidence="1 2" key="1">
    <citation type="journal article" date="2014" name="PLoS Genet.">
        <title>The Genome of Spironucleus salmonicida Highlights a Fish Pathogen Adapted to Fluctuating Environments.</title>
        <authorList>
            <person name="Xu F."/>
            <person name="Jerlstrom-Hultqvist J."/>
            <person name="Einarsson E."/>
            <person name="Astvaldsson A."/>
            <person name="Svard S.G."/>
            <person name="Andersson J.O."/>
        </authorList>
    </citation>
    <scope>NUCLEOTIDE SEQUENCE [LARGE SCALE GENOMIC DNA]</scope>
    <source>
        <strain evidence="1 2">ATCC 50377</strain>
    </source>
</reference>